<evidence type="ECO:0000256" key="3">
    <source>
        <dbReference type="ARBA" id="ARBA00022679"/>
    </source>
</evidence>
<evidence type="ECO:0000256" key="6">
    <source>
        <dbReference type="ARBA" id="ARBA00022989"/>
    </source>
</evidence>
<evidence type="ECO:0000256" key="4">
    <source>
        <dbReference type="ARBA" id="ARBA00022692"/>
    </source>
</evidence>
<dbReference type="GO" id="GO:0016757">
    <property type="term" value="F:glycosyltransferase activity"/>
    <property type="evidence" value="ECO:0007669"/>
    <property type="project" value="UniProtKB-KW"/>
</dbReference>
<evidence type="ECO:0000256" key="1">
    <source>
        <dbReference type="ARBA" id="ARBA00022475"/>
    </source>
</evidence>
<feature type="transmembrane region" description="Helical" evidence="8">
    <location>
        <begin position="272"/>
        <end position="296"/>
    </location>
</feature>
<organism evidence="10 11">
    <name type="scientific">candidate division WWE3 bacterium CG23_combo_of_CG06-09_8_20_14_all_40_14</name>
    <dbReference type="NCBI Taxonomy" id="1975095"/>
    <lineage>
        <taxon>Bacteria</taxon>
        <taxon>Katanobacteria</taxon>
    </lineage>
</organism>
<dbReference type="CDD" id="cd04187">
    <property type="entry name" value="DPM1_like_bac"/>
    <property type="match status" value="1"/>
</dbReference>
<dbReference type="Proteomes" id="UP000231388">
    <property type="component" value="Unassembled WGS sequence"/>
</dbReference>
<dbReference type="AlphaFoldDB" id="A0A2G9XBZ8"/>
<keyword evidence="7 8" id="KW-0472">Membrane</keyword>
<dbReference type="GO" id="GO:0009103">
    <property type="term" value="P:lipopolysaccharide biosynthetic process"/>
    <property type="evidence" value="ECO:0007669"/>
    <property type="project" value="UniProtKB-KW"/>
</dbReference>
<evidence type="ECO:0000259" key="9">
    <source>
        <dbReference type="Pfam" id="PF00535"/>
    </source>
</evidence>
<evidence type="ECO:0000313" key="10">
    <source>
        <dbReference type="EMBL" id="PIP04482.1"/>
    </source>
</evidence>
<evidence type="ECO:0000256" key="5">
    <source>
        <dbReference type="ARBA" id="ARBA00022985"/>
    </source>
</evidence>
<reference evidence="10 11" key="1">
    <citation type="submission" date="2017-09" db="EMBL/GenBank/DDBJ databases">
        <title>Depth-based differentiation of microbial function through sediment-hosted aquifers and enrichment of novel symbionts in the deep terrestrial subsurface.</title>
        <authorList>
            <person name="Probst A.J."/>
            <person name="Ladd B."/>
            <person name="Jarett J.K."/>
            <person name="Geller-Mcgrath D.E."/>
            <person name="Sieber C.M."/>
            <person name="Emerson J.B."/>
            <person name="Anantharaman K."/>
            <person name="Thomas B.C."/>
            <person name="Malmstrom R."/>
            <person name="Stieglmeier M."/>
            <person name="Klingl A."/>
            <person name="Woyke T."/>
            <person name="Ryan C.M."/>
            <person name="Banfield J.F."/>
        </authorList>
    </citation>
    <scope>NUCLEOTIDE SEQUENCE [LARGE SCALE GENOMIC DNA]</scope>
    <source>
        <strain evidence="10">CG23_combo_of_CG06-09_8_20_14_all_40_14</strain>
    </source>
</reference>
<evidence type="ECO:0000256" key="8">
    <source>
        <dbReference type="SAM" id="Phobius"/>
    </source>
</evidence>
<dbReference type="InterPro" id="IPR029044">
    <property type="entry name" value="Nucleotide-diphossugar_trans"/>
</dbReference>
<dbReference type="Gene3D" id="3.90.550.10">
    <property type="entry name" value="Spore Coat Polysaccharide Biosynthesis Protein SpsA, Chain A"/>
    <property type="match status" value="1"/>
</dbReference>
<dbReference type="InterPro" id="IPR001173">
    <property type="entry name" value="Glyco_trans_2-like"/>
</dbReference>
<keyword evidence="6 8" id="KW-1133">Transmembrane helix</keyword>
<name>A0A2G9XBZ8_UNCKA</name>
<sequence length="315" mass="35783">MLSIVIPIFNEEKNVTALYTELTSVLGGIKIPYEIICVEDGSTDATFQALSVLNKKDAKLKVIRFRRNFGQTAALAAGFDYAKGDIVISIDADLENRPENIKELLKKISEGYDIVCGWRYKRWGGGVQELILRRVPSEIANYLVRKITNLNLHDTGCTLRAYKKYVVKDIKLYGDMHRFIPAMASLNGARIAEIKVDYQPRKYGVSKYGFSRTFKVLLDLILLKFLMGYSTKPSRFFGFIGFWLSFFGLAAGAYLTYEKLFLGHNIGNRPLLLLSALLVILGVQFVTMGLLAEIIMRTYYESQGKKIYYIKEILE</sequence>
<dbReference type="PANTHER" id="PTHR48090">
    <property type="entry name" value="UNDECAPRENYL-PHOSPHATE 4-DEOXY-4-FORMAMIDO-L-ARABINOSE TRANSFERASE-RELATED"/>
    <property type="match status" value="1"/>
</dbReference>
<evidence type="ECO:0000256" key="2">
    <source>
        <dbReference type="ARBA" id="ARBA00022676"/>
    </source>
</evidence>
<evidence type="ECO:0000256" key="7">
    <source>
        <dbReference type="ARBA" id="ARBA00023136"/>
    </source>
</evidence>
<keyword evidence="2" id="KW-0328">Glycosyltransferase</keyword>
<dbReference type="PANTHER" id="PTHR48090:SF3">
    <property type="entry name" value="UNDECAPRENYL-PHOSPHATE 4-DEOXY-4-FORMAMIDO-L-ARABINOSE TRANSFERASE"/>
    <property type="match status" value="1"/>
</dbReference>
<feature type="transmembrane region" description="Helical" evidence="8">
    <location>
        <begin position="236"/>
        <end position="257"/>
    </location>
</feature>
<accession>A0A2G9XBZ8</accession>
<protein>
    <submittedName>
        <fullName evidence="10">Glycosyltransferase</fullName>
    </submittedName>
</protein>
<feature type="domain" description="Glycosyltransferase 2-like" evidence="9">
    <location>
        <begin position="3"/>
        <end position="170"/>
    </location>
</feature>
<keyword evidence="1" id="KW-1003">Cell membrane</keyword>
<gene>
    <name evidence="10" type="ORF">COX53_02295</name>
</gene>
<keyword evidence="3 10" id="KW-0808">Transferase</keyword>
<keyword evidence="5" id="KW-0448">Lipopolysaccharide biosynthesis</keyword>
<dbReference type="SUPFAM" id="SSF53448">
    <property type="entry name" value="Nucleotide-diphospho-sugar transferases"/>
    <property type="match status" value="1"/>
</dbReference>
<keyword evidence="4 8" id="KW-0812">Transmembrane</keyword>
<proteinExistence type="predicted"/>
<dbReference type="GO" id="GO:0005886">
    <property type="term" value="C:plasma membrane"/>
    <property type="evidence" value="ECO:0007669"/>
    <property type="project" value="TreeGrafter"/>
</dbReference>
<dbReference type="EMBL" id="PCQY01000028">
    <property type="protein sequence ID" value="PIP04482.1"/>
    <property type="molecule type" value="Genomic_DNA"/>
</dbReference>
<dbReference type="Pfam" id="PF00535">
    <property type="entry name" value="Glycos_transf_2"/>
    <property type="match status" value="1"/>
</dbReference>
<comment type="caution">
    <text evidence="10">The sequence shown here is derived from an EMBL/GenBank/DDBJ whole genome shotgun (WGS) entry which is preliminary data.</text>
</comment>
<dbReference type="InterPro" id="IPR050256">
    <property type="entry name" value="Glycosyltransferase_2"/>
</dbReference>
<evidence type="ECO:0000313" key="11">
    <source>
        <dbReference type="Proteomes" id="UP000231388"/>
    </source>
</evidence>